<comment type="similarity">
    <text evidence="2">Belongs to the NUF2 family.</text>
</comment>
<comment type="subcellular location">
    <subcellularLocation>
        <location evidence="1">Chromosome</location>
        <location evidence="1">Centromere</location>
    </subcellularLocation>
</comment>
<keyword evidence="3" id="KW-0158">Chromosome</keyword>
<dbReference type="EMBL" id="CATQJA010002706">
    <property type="protein sequence ID" value="CAJ0585728.1"/>
    <property type="molecule type" value="Genomic_DNA"/>
</dbReference>
<name>A0AA36DDV4_9BILA</name>
<evidence type="ECO:0000313" key="12">
    <source>
        <dbReference type="EMBL" id="CAJ0585728.1"/>
    </source>
</evidence>
<keyword evidence="6 9" id="KW-0175">Coiled coil</keyword>
<keyword evidence="7" id="KW-0131">Cell cycle</keyword>
<gene>
    <name evidence="12" type="ORF">MSPICULIGERA_LOCUS23740</name>
</gene>
<feature type="compositionally biased region" description="Polar residues" evidence="10">
    <location>
        <begin position="506"/>
        <end position="517"/>
    </location>
</feature>
<feature type="coiled-coil region" evidence="9">
    <location>
        <begin position="354"/>
        <end position="436"/>
    </location>
</feature>
<evidence type="ECO:0000256" key="9">
    <source>
        <dbReference type="SAM" id="Coils"/>
    </source>
</evidence>
<evidence type="ECO:0000256" key="6">
    <source>
        <dbReference type="ARBA" id="ARBA00023054"/>
    </source>
</evidence>
<evidence type="ECO:0000256" key="10">
    <source>
        <dbReference type="SAM" id="MobiDB-lite"/>
    </source>
</evidence>
<evidence type="ECO:0000256" key="5">
    <source>
        <dbReference type="ARBA" id="ARBA00022776"/>
    </source>
</evidence>
<accession>A0AA36DDV4</accession>
<feature type="coiled-coil region" evidence="9">
    <location>
        <begin position="267"/>
        <end position="311"/>
    </location>
</feature>
<dbReference type="Proteomes" id="UP001177023">
    <property type="component" value="Unassembled WGS sequence"/>
</dbReference>
<sequence>MQAGENVNCPRYDPRQIARALNHLDPALTPECIANPQPERLWAIFRALLIHEYEILEESLNYLPLSAEINGDIESDLFRNVTPLCVLYRAMTTVYNDFFDFQLEMHDLIEPDRERTRIMLSLLVQLLDTFGRLEGPMEQLEQSEEQESRQYKDALIQAEGIERKLAEERREEAARMRRENQLSEDTHKLITELKSQKQRADELGAINEKAEEEKKHEEEKKMEYEERNKELAQKEKDLQDSIVDDLQLILKQKEEQLELRNEVRDGLQKSKQDVEDIRNDREALRKTAALLDTAKQNIADLRESSNKFGQENLELINLESMLDHVRTDIDACAEDLRTIEIDMVAAHRAHTAALQNHRADLATIEAKILELEGELAQLKASGAKESSNQLIRDKQGILASLRNQLVKNRRATEEEILEFARELQAAQQQFLKASNEAAKVVMQSKAATDEVHSALMDEEIRGLNGSIVQLSSPNRTSLSPSRSMYAKLTGSSKKAMPKLKFDDSSFHTSKSISNEDSTLAPRKPLQESMSNFAPETPGKPIDRKSSETNSTINMCQSFTGPLGHF</sequence>
<evidence type="ECO:0000256" key="8">
    <source>
        <dbReference type="ARBA" id="ARBA00023328"/>
    </source>
</evidence>
<evidence type="ECO:0000256" key="1">
    <source>
        <dbReference type="ARBA" id="ARBA00004584"/>
    </source>
</evidence>
<reference evidence="12" key="1">
    <citation type="submission" date="2023-06" db="EMBL/GenBank/DDBJ databases">
        <authorList>
            <person name="Delattre M."/>
        </authorList>
    </citation>
    <scope>NUCLEOTIDE SEQUENCE</scope>
    <source>
        <strain evidence="12">AF72</strain>
    </source>
</reference>
<evidence type="ECO:0000313" key="13">
    <source>
        <dbReference type="Proteomes" id="UP001177023"/>
    </source>
</evidence>
<dbReference type="GO" id="GO:0031262">
    <property type="term" value="C:Ndc80 complex"/>
    <property type="evidence" value="ECO:0007669"/>
    <property type="project" value="InterPro"/>
</dbReference>
<evidence type="ECO:0000259" key="11">
    <source>
        <dbReference type="Pfam" id="PF03800"/>
    </source>
</evidence>
<evidence type="ECO:0000256" key="3">
    <source>
        <dbReference type="ARBA" id="ARBA00022454"/>
    </source>
</evidence>
<keyword evidence="13" id="KW-1185">Reference proteome</keyword>
<dbReference type="AlphaFoldDB" id="A0AA36DDV4"/>
<protein>
    <recommendedName>
        <fullName evidence="11">Kinetochore protein Nuf2 N-terminal domain-containing protein</fullName>
    </recommendedName>
</protein>
<feature type="coiled-coil region" evidence="9">
    <location>
        <begin position="137"/>
        <end position="241"/>
    </location>
</feature>
<organism evidence="12 13">
    <name type="scientific">Mesorhabditis spiculigera</name>
    <dbReference type="NCBI Taxonomy" id="96644"/>
    <lineage>
        <taxon>Eukaryota</taxon>
        <taxon>Metazoa</taxon>
        <taxon>Ecdysozoa</taxon>
        <taxon>Nematoda</taxon>
        <taxon>Chromadorea</taxon>
        <taxon>Rhabditida</taxon>
        <taxon>Rhabditina</taxon>
        <taxon>Rhabditomorpha</taxon>
        <taxon>Rhabditoidea</taxon>
        <taxon>Rhabditidae</taxon>
        <taxon>Mesorhabditinae</taxon>
        <taxon>Mesorhabditis</taxon>
    </lineage>
</organism>
<comment type="caution">
    <text evidence="12">The sequence shown here is derived from an EMBL/GenBank/DDBJ whole genome shotgun (WGS) entry which is preliminary data.</text>
</comment>
<feature type="domain" description="Kinetochore protein Nuf2 N-terminal" evidence="11">
    <location>
        <begin position="8"/>
        <end position="125"/>
    </location>
</feature>
<feature type="compositionally biased region" description="Polar residues" evidence="10">
    <location>
        <begin position="547"/>
        <end position="559"/>
    </location>
</feature>
<keyword evidence="5" id="KW-0498">Mitosis</keyword>
<feature type="non-terminal residue" evidence="12">
    <location>
        <position position="1"/>
    </location>
</feature>
<dbReference type="InterPro" id="IPR005549">
    <property type="entry name" value="Kinetochore_Nuf2_N"/>
</dbReference>
<dbReference type="Pfam" id="PF03800">
    <property type="entry name" value="Nuf2"/>
    <property type="match status" value="1"/>
</dbReference>
<dbReference type="GO" id="GO:0051301">
    <property type="term" value="P:cell division"/>
    <property type="evidence" value="ECO:0007669"/>
    <property type="project" value="UniProtKB-KW"/>
</dbReference>
<keyword evidence="8" id="KW-0137">Centromere</keyword>
<feature type="region of interest" description="Disordered" evidence="10">
    <location>
        <begin position="504"/>
        <end position="565"/>
    </location>
</feature>
<proteinExistence type="inferred from homology"/>
<evidence type="ECO:0000256" key="2">
    <source>
        <dbReference type="ARBA" id="ARBA00005498"/>
    </source>
</evidence>
<evidence type="ECO:0000256" key="4">
    <source>
        <dbReference type="ARBA" id="ARBA00022618"/>
    </source>
</evidence>
<keyword evidence="4" id="KW-0132">Cell division</keyword>
<evidence type="ECO:0000256" key="7">
    <source>
        <dbReference type="ARBA" id="ARBA00023306"/>
    </source>
</evidence>
<dbReference type="InterPro" id="IPR038275">
    <property type="entry name" value="Nuf2_N_sf"/>
</dbReference>
<dbReference type="Gene3D" id="1.10.418.60">
    <property type="entry name" value="Ncd80 complex, Nuf2 subunit"/>
    <property type="match status" value="1"/>
</dbReference>